<dbReference type="Gene3D" id="1.25.40.10">
    <property type="entry name" value="Tetratricopeptide repeat domain"/>
    <property type="match status" value="1"/>
</dbReference>
<evidence type="ECO:0008006" key="4">
    <source>
        <dbReference type="Google" id="ProtNLM"/>
    </source>
</evidence>
<feature type="repeat" description="TPR" evidence="1">
    <location>
        <begin position="35"/>
        <end position="68"/>
    </location>
</feature>
<accession>A0ABP4F4T0</accession>
<dbReference type="InterPro" id="IPR011990">
    <property type="entry name" value="TPR-like_helical_dom_sf"/>
</dbReference>
<evidence type="ECO:0000313" key="3">
    <source>
        <dbReference type="Proteomes" id="UP001499979"/>
    </source>
</evidence>
<dbReference type="RefSeq" id="WP_343909199.1">
    <property type="nucleotide sequence ID" value="NZ_BAAAJE010000022.1"/>
</dbReference>
<keyword evidence="3" id="KW-1185">Reference proteome</keyword>
<sequence>MVALVAPPEQQLALTEPALALARASSDPAARAWEASLLNNIGMVHADAGDWPAALDAFERALAARRRLGAEPDVRVARWMVAWALRHLGRTAEALAEQEALKAELDAIGAADPYVDEELGLLRP</sequence>
<reference evidence="3" key="1">
    <citation type="journal article" date="2019" name="Int. J. Syst. Evol. Microbiol.">
        <title>The Global Catalogue of Microorganisms (GCM) 10K type strain sequencing project: providing services to taxonomists for standard genome sequencing and annotation.</title>
        <authorList>
            <consortium name="The Broad Institute Genomics Platform"/>
            <consortium name="The Broad Institute Genome Sequencing Center for Infectious Disease"/>
            <person name="Wu L."/>
            <person name="Ma J."/>
        </authorList>
    </citation>
    <scope>NUCLEOTIDE SEQUENCE [LARGE SCALE GENOMIC DNA]</scope>
    <source>
        <strain evidence="3">JCM 11813</strain>
    </source>
</reference>
<dbReference type="Pfam" id="PF13424">
    <property type="entry name" value="TPR_12"/>
    <property type="match status" value="1"/>
</dbReference>
<dbReference type="SUPFAM" id="SSF48452">
    <property type="entry name" value="TPR-like"/>
    <property type="match status" value="1"/>
</dbReference>
<protein>
    <recommendedName>
        <fullName evidence="4">Tetratricopeptide repeat protein</fullName>
    </recommendedName>
</protein>
<dbReference type="SMART" id="SM00028">
    <property type="entry name" value="TPR"/>
    <property type="match status" value="1"/>
</dbReference>
<keyword evidence="1" id="KW-0802">TPR repeat</keyword>
<dbReference type="EMBL" id="BAAAJE010000022">
    <property type="protein sequence ID" value="GAA1156307.1"/>
    <property type="molecule type" value="Genomic_DNA"/>
</dbReference>
<evidence type="ECO:0000256" key="1">
    <source>
        <dbReference type="PROSITE-ProRule" id="PRU00339"/>
    </source>
</evidence>
<dbReference type="PROSITE" id="PS50005">
    <property type="entry name" value="TPR"/>
    <property type="match status" value="1"/>
</dbReference>
<organism evidence="2 3">
    <name type="scientific">Nocardioides aquiterrae</name>
    <dbReference type="NCBI Taxonomy" id="203799"/>
    <lineage>
        <taxon>Bacteria</taxon>
        <taxon>Bacillati</taxon>
        <taxon>Actinomycetota</taxon>
        <taxon>Actinomycetes</taxon>
        <taxon>Propionibacteriales</taxon>
        <taxon>Nocardioidaceae</taxon>
        <taxon>Nocardioides</taxon>
    </lineage>
</organism>
<dbReference type="Proteomes" id="UP001499979">
    <property type="component" value="Unassembled WGS sequence"/>
</dbReference>
<dbReference type="InterPro" id="IPR019734">
    <property type="entry name" value="TPR_rpt"/>
</dbReference>
<evidence type="ECO:0000313" key="2">
    <source>
        <dbReference type="EMBL" id="GAA1156307.1"/>
    </source>
</evidence>
<comment type="caution">
    <text evidence="2">The sequence shown here is derived from an EMBL/GenBank/DDBJ whole genome shotgun (WGS) entry which is preliminary data.</text>
</comment>
<gene>
    <name evidence="2" type="ORF">GCM10009606_38020</name>
</gene>
<name>A0ABP4F4T0_9ACTN</name>
<proteinExistence type="predicted"/>